<reference evidence="1 2" key="1">
    <citation type="submission" date="2020-05" db="EMBL/GenBank/DDBJ databases">
        <title>Genome sequence of Isoptericola sp. JC619 isolated from Chilika lagoon, India.</title>
        <authorList>
            <person name="Kumar D."/>
            <person name="Appam K."/>
            <person name="Gandham S."/>
            <person name="Uppada J."/>
            <person name="Sasikala C."/>
            <person name="Venkata Ramana C."/>
        </authorList>
    </citation>
    <scope>NUCLEOTIDE SEQUENCE [LARGE SCALE GENOMIC DNA]</scope>
    <source>
        <strain evidence="1 2">JC619</strain>
    </source>
</reference>
<keyword evidence="2" id="KW-1185">Reference proteome</keyword>
<sequence length="47" mass="5199">MPLTSPTARRVLNLARQPDDRWLAAPVSDRELSQAHLANALFDAQQG</sequence>
<comment type="caution">
    <text evidence="1">The sequence shown here is derived from an EMBL/GenBank/DDBJ whole genome shotgun (WGS) entry which is preliminary data.</text>
</comment>
<dbReference type="AlphaFoldDB" id="A0A849KA59"/>
<accession>A0A849KA59</accession>
<gene>
    <name evidence="1" type="ORF">HLI28_14120</name>
</gene>
<organism evidence="1 2">
    <name type="scientific">Isoptericola sediminis</name>
    <dbReference type="NCBI Taxonomy" id="2733572"/>
    <lineage>
        <taxon>Bacteria</taxon>
        <taxon>Bacillati</taxon>
        <taxon>Actinomycetota</taxon>
        <taxon>Actinomycetes</taxon>
        <taxon>Micrococcales</taxon>
        <taxon>Promicromonosporaceae</taxon>
        <taxon>Isoptericola</taxon>
    </lineage>
</organism>
<dbReference type="EMBL" id="JABFAJ010000024">
    <property type="protein sequence ID" value="NNU28665.1"/>
    <property type="molecule type" value="Genomic_DNA"/>
</dbReference>
<evidence type="ECO:0000313" key="1">
    <source>
        <dbReference type="EMBL" id="NNU28665.1"/>
    </source>
</evidence>
<evidence type="ECO:0000313" key="2">
    <source>
        <dbReference type="Proteomes" id="UP000557204"/>
    </source>
</evidence>
<proteinExistence type="predicted"/>
<dbReference type="Proteomes" id="UP000557204">
    <property type="component" value="Unassembled WGS sequence"/>
</dbReference>
<name>A0A849KA59_9MICO</name>
<dbReference type="RefSeq" id="WP_171248182.1">
    <property type="nucleotide sequence ID" value="NZ_JABFAJ010000024.1"/>
</dbReference>
<protein>
    <submittedName>
        <fullName evidence="1">Uncharacterized protein</fullName>
    </submittedName>
</protein>